<sequence>MKRKLFFKIIFVLSLVLSIHSINDRTTELSNIALADDVKNFTDLTEATNWGNKLIKQANYSSKDKEAIYNYTKYSSPINTPLRSSQGDISNFSADLQEKILRLDRLISKSSTSDSVYVYRLLNLDYLSSVKGFSSEDLELLYKTENGKYNEELVKKLNNIMNSKIYTEYGYSSTQLVKGAALAGRPIELKLQLPKGTKAAYIDSKNLTAYPGQQEILLPRGTDYTINTVKLSDDHKRILIEGIVFKK</sequence>
<evidence type="ECO:0000313" key="3">
    <source>
        <dbReference type="EMBL" id="ACZ68480.1"/>
    </source>
</evidence>
<keyword evidence="3" id="KW-0328">Glycosyltransferase</keyword>
<dbReference type="EMBL" id="AP012467">
    <property type="protein sequence ID" value="BAO01031.1"/>
    <property type="molecule type" value="Genomic_DNA"/>
</dbReference>
<dbReference type="Gene3D" id="3.90.176.10">
    <property type="entry name" value="Toxin ADP-ribosyltransferase, Chain A, domain 1"/>
    <property type="match status" value="1"/>
</dbReference>
<feature type="signal peptide" evidence="1">
    <location>
        <begin position="1"/>
        <end position="23"/>
    </location>
</feature>
<dbReference type="RefSeq" id="WP_010994021.1">
    <property type="nucleotide sequence ID" value="NC_003265.1"/>
</dbReference>
<geneLocation type="plasmid" evidence="5">
    <name>pETB</name>
</geneLocation>
<dbReference type="EMBL" id="AP003088">
    <property type="protein sequence ID" value="BAB78400.1"/>
    <property type="molecule type" value="Genomic_DNA"/>
</dbReference>
<keyword evidence="1" id="KW-0732">Signal</keyword>
<dbReference type="InterPro" id="IPR016678">
    <property type="entry name" value="Mono-ADP_RibTrfase_C3/Edin"/>
</dbReference>
<geneLocation type="plasmid" evidence="3">
    <name>SAP057A</name>
</geneLocation>
<dbReference type="PIRSF" id="PIRSF016951">
    <property type="entry name" value="MADP_ribosyltransf_Edin"/>
    <property type="match status" value="1"/>
</dbReference>
<keyword evidence="3" id="KW-0808">Transferase</keyword>
<dbReference type="EC" id="2.4.2.-" evidence="3"/>
<dbReference type="EMBL" id="GQ900415">
    <property type="protein sequence ID" value="ACZ68480.1"/>
    <property type="molecule type" value="Genomic_DNA"/>
</dbReference>
<feature type="domain" description="ADP ribosyltransferase" evidence="2">
    <location>
        <begin position="47"/>
        <end position="247"/>
    </location>
</feature>
<name>Q8VVU2_STAAU</name>
<accession>Q8VVU2</accession>
<evidence type="ECO:0000259" key="2">
    <source>
        <dbReference type="Pfam" id="PF03496"/>
    </source>
</evidence>
<reference evidence="3" key="2">
    <citation type="submission" date="2009-08" db="EMBL/GenBank/DDBJ databases">
        <authorList>
            <person name="Gill J."/>
            <person name="Borman J."/>
            <person name="Shetty J."/>
            <person name="Hostetler J."/>
            <person name="Durkin S."/>
            <person name="Montgomery B."/>
        </authorList>
    </citation>
    <scope>NUCLEOTIDE SEQUENCE</scope>
    <source>
        <strain evidence="3">3049</strain>
        <plasmid evidence="3">SAP057A</plasmid>
    </source>
</reference>
<geneLocation type="plasmid" evidence="4">
    <name>ETB plasmid</name>
</geneLocation>
<dbReference type="InterPro" id="IPR003540">
    <property type="entry name" value="ADP-ribosyltransferase"/>
</dbReference>
<evidence type="ECO:0000313" key="4">
    <source>
        <dbReference type="EMBL" id="BAB78400.1"/>
    </source>
</evidence>
<dbReference type="GO" id="GO:1990404">
    <property type="term" value="F:NAD+-protein mono-ADP-ribosyltransferase activity"/>
    <property type="evidence" value="ECO:0007669"/>
    <property type="project" value="InterPro"/>
</dbReference>
<dbReference type="Pfam" id="PF03496">
    <property type="entry name" value="ADPrib_exo_Tox"/>
    <property type="match status" value="1"/>
</dbReference>
<organism evidence="4">
    <name type="scientific">Staphylococcus aureus</name>
    <dbReference type="NCBI Taxonomy" id="1280"/>
    <lineage>
        <taxon>Bacteria</taxon>
        <taxon>Bacillati</taxon>
        <taxon>Bacillota</taxon>
        <taxon>Bacilli</taxon>
        <taxon>Bacillales</taxon>
        <taxon>Staphylococcaceae</taxon>
        <taxon>Staphylococcus</taxon>
    </lineage>
</organism>
<evidence type="ECO:0000256" key="1">
    <source>
        <dbReference type="SAM" id="SignalP"/>
    </source>
</evidence>
<keyword evidence="4" id="KW-0614">Plasmid</keyword>
<protein>
    <submittedName>
        <fullName evidence="5">Epidermal cell differentiation inhibitor EDINC</fullName>
    </submittedName>
    <submittedName>
        <fullName evidence="3">Mono-ADP-ribosyltransferase C3 (Exoenzyme C3)</fullName>
        <ecNumber evidence="3">2.4.2.-</ecNumber>
    </submittedName>
</protein>
<evidence type="ECO:0000313" key="5">
    <source>
        <dbReference type="EMBL" id="BAO01031.1"/>
    </source>
</evidence>
<reference evidence="4" key="1">
    <citation type="journal article" date="2001" name="Infect. Immun.">
        <title>Complete nucleotide sequence of a Staphylococcus aureus exfoliative toxin B plasmid and identification of a novel ADP-ribosyltransferase, EDIN-C.</title>
        <authorList>
            <person name="Yamaguchi T."/>
            <person name="Hayashi T."/>
            <person name="Takami H."/>
            <person name="Ohnisi M."/>
            <person name="Murata T."/>
            <person name="Nakayama K."/>
            <person name="Asakawa K."/>
            <person name="Ohara M."/>
            <person name="Komatsuzawa H."/>
            <person name="Sugai M."/>
        </authorList>
    </citation>
    <scope>NUCLEOTIDE SEQUENCE</scope>
    <source>
        <strain evidence="4">TY4</strain>
        <plasmid evidence="4">ETB plasmid</plasmid>
    </source>
</reference>
<dbReference type="GO" id="GO:0005576">
    <property type="term" value="C:extracellular region"/>
    <property type="evidence" value="ECO:0007669"/>
    <property type="project" value="InterPro"/>
</dbReference>
<proteinExistence type="predicted"/>
<dbReference type="SUPFAM" id="SSF56399">
    <property type="entry name" value="ADP-ribosylation"/>
    <property type="match status" value="1"/>
</dbReference>
<gene>
    <name evidence="5" type="primary">edinC</name>
    <name evidence="3" type="ORF">SAP057A_007</name>
</gene>
<reference evidence="3" key="3">
    <citation type="submission" date="2009-12" db="EMBL/GenBank/DDBJ databases">
        <authorList>
            <person name="Summers A.O."/>
            <person name="Shearer J."/>
            <person name="Wireman J."/>
        </authorList>
    </citation>
    <scope>NUCLEOTIDE SEQUENCE</scope>
    <source>
        <strain evidence="3">3049</strain>
        <plasmid evidence="3">SAP057A</plasmid>
    </source>
</reference>
<dbReference type="AlphaFoldDB" id="Q8VVU2"/>
<reference evidence="5" key="4">
    <citation type="journal article" date="2013" name="Antimicrob. Agents Chemother.">
        <title>Emergence of Staphylococcus aureus carrying multiple drug resistance genes on a plasmid encoding exfoliative toxin B.</title>
        <authorList>
            <person name="Hisatsune J."/>
            <person name="Hirakawa H."/>
            <person name="Yamaguchi T."/>
            <person name="Fudaba Y."/>
            <person name="Oshima K."/>
            <person name="Hattori M."/>
            <person name="Kato F."/>
            <person name="Kayama S."/>
            <person name="Sugai M."/>
        </authorList>
    </citation>
    <scope>NUCLEOTIDE SEQUENCE</scope>
    <source>
        <strain evidence="5">TY825</strain>
        <plasmid evidence="5">pETB</plasmid>
    </source>
</reference>
<feature type="chain" id="PRO_5038288840" evidence="1">
    <location>
        <begin position="24"/>
        <end position="247"/>
    </location>
</feature>
<dbReference type="PROSITE" id="PS51996">
    <property type="entry name" value="TR_MART"/>
    <property type="match status" value="1"/>
</dbReference>